<feature type="non-terminal residue" evidence="1">
    <location>
        <position position="1"/>
    </location>
</feature>
<protein>
    <submittedName>
        <fullName evidence="1">Uncharacterized protein</fullName>
    </submittedName>
</protein>
<evidence type="ECO:0000313" key="2">
    <source>
        <dbReference type="Proteomes" id="UP001189429"/>
    </source>
</evidence>
<accession>A0ABN9U7T3</accession>
<gene>
    <name evidence="1" type="ORF">PCOR1329_LOCUS46012</name>
</gene>
<dbReference type="Gene3D" id="3.40.50.1820">
    <property type="entry name" value="alpha/beta hydrolase"/>
    <property type="match status" value="1"/>
</dbReference>
<reference evidence="1" key="1">
    <citation type="submission" date="2023-10" db="EMBL/GenBank/DDBJ databases">
        <authorList>
            <person name="Chen Y."/>
            <person name="Shah S."/>
            <person name="Dougan E. K."/>
            <person name="Thang M."/>
            <person name="Chan C."/>
        </authorList>
    </citation>
    <scope>NUCLEOTIDE SEQUENCE [LARGE SCALE GENOMIC DNA]</scope>
</reference>
<dbReference type="InterPro" id="IPR029058">
    <property type="entry name" value="AB_hydrolase_fold"/>
</dbReference>
<keyword evidence="2" id="KW-1185">Reference proteome</keyword>
<dbReference type="SUPFAM" id="SSF53474">
    <property type="entry name" value="alpha/beta-Hydrolases"/>
    <property type="match status" value="1"/>
</dbReference>
<name>A0ABN9U7T3_9DINO</name>
<proteinExistence type="predicted"/>
<comment type="caution">
    <text evidence="1">The sequence shown here is derived from an EMBL/GenBank/DDBJ whole genome shotgun (WGS) entry which is preliminary data.</text>
</comment>
<dbReference type="EMBL" id="CAUYUJ010015529">
    <property type="protein sequence ID" value="CAK0855218.1"/>
    <property type="molecule type" value="Genomic_DNA"/>
</dbReference>
<dbReference type="Proteomes" id="UP001189429">
    <property type="component" value="Unassembled WGS sequence"/>
</dbReference>
<organism evidence="1 2">
    <name type="scientific">Prorocentrum cordatum</name>
    <dbReference type="NCBI Taxonomy" id="2364126"/>
    <lineage>
        <taxon>Eukaryota</taxon>
        <taxon>Sar</taxon>
        <taxon>Alveolata</taxon>
        <taxon>Dinophyceae</taxon>
        <taxon>Prorocentrales</taxon>
        <taxon>Prorocentraceae</taxon>
        <taxon>Prorocentrum</taxon>
    </lineage>
</organism>
<evidence type="ECO:0000313" key="1">
    <source>
        <dbReference type="EMBL" id="CAK0855218.1"/>
    </source>
</evidence>
<sequence length="170" mass="18526">LLTSLPGSAPNKCPRSWLWIRPCLGEEGPEVTGHSDGACAVLRLVSELPGAFAAAAPVSAYWDDSELSELVPAVPLDLPLWVFHSPNDWICEVEPARRLVAELRRARRADAESAAKVHFWCRDEVLACSGHCTDRPAYAGSDALFRWLLGLRRPDRGTGARREAGRVGSA</sequence>